<organism evidence="2">
    <name type="scientific">marine sediment metagenome</name>
    <dbReference type="NCBI Taxonomy" id="412755"/>
    <lineage>
        <taxon>unclassified sequences</taxon>
        <taxon>metagenomes</taxon>
        <taxon>ecological metagenomes</taxon>
    </lineage>
</organism>
<reference evidence="2" key="1">
    <citation type="journal article" date="2015" name="Nature">
        <title>Complex archaea that bridge the gap between prokaryotes and eukaryotes.</title>
        <authorList>
            <person name="Spang A."/>
            <person name="Saw J.H."/>
            <person name="Jorgensen S.L."/>
            <person name="Zaremba-Niedzwiedzka K."/>
            <person name="Martijn J."/>
            <person name="Lind A.E."/>
            <person name="van Eijk R."/>
            <person name="Schleper C."/>
            <person name="Guy L."/>
            <person name="Ettema T.J."/>
        </authorList>
    </citation>
    <scope>NUCLEOTIDE SEQUENCE</scope>
</reference>
<evidence type="ECO:0000313" key="2">
    <source>
        <dbReference type="EMBL" id="KKN91640.1"/>
    </source>
</evidence>
<name>A0A0F9UEL1_9ZZZZ</name>
<gene>
    <name evidence="2" type="ORF">LCGC14_0215220</name>
</gene>
<proteinExistence type="predicted"/>
<keyword evidence="1" id="KW-0812">Transmembrane</keyword>
<dbReference type="AlphaFoldDB" id="A0A0F9UEL1"/>
<comment type="caution">
    <text evidence="2">The sequence shown here is derived from an EMBL/GenBank/DDBJ whole genome shotgun (WGS) entry which is preliminary data.</text>
</comment>
<keyword evidence="1" id="KW-1133">Transmembrane helix</keyword>
<sequence length="184" mass="20913">MKLKQKMKNTGRNSRIAYLMTLLTLGYLLMTSVKGAYFQTSESSYSLVQNIHIMMGWAITHSYFFPINLIWNNIPAIPFDGQNLFLFFKIIAPPIAVLFVCALFIVEHRLLKEKFQDLRHEIKREIALRDMRKDAGIESIPESATVDVIISNATTKDPSWHDTWWGRVGIGVTVAIVVAAIGIK</sequence>
<protein>
    <submittedName>
        <fullName evidence="2">Uncharacterized protein</fullName>
    </submittedName>
</protein>
<feature type="transmembrane region" description="Helical" evidence="1">
    <location>
        <begin position="51"/>
        <end position="71"/>
    </location>
</feature>
<accession>A0A0F9UEL1</accession>
<keyword evidence="1" id="KW-0472">Membrane</keyword>
<feature type="transmembrane region" description="Helical" evidence="1">
    <location>
        <begin position="164"/>
        <end position="183"/>
    </location>
</feature>
<dbReference type="EMBL" id="LAZR01000101">
    <property type="protein sequence ID" value="KKN91640.1"/>
    <property type="molecule type" value="Genomic_DNA"/>
</dbReference>
<evidence type="ECO:0000256" key="1">
    <source>
        <dbReference type="SAM" id="Phobius"/>
    </source>
</evidence>
<feature type="transmembrane region" description="Helical" evidence="1">
    <location>
        <begin position="83"/>
        <end position="106"/>
    </location>
</feature>